<organism evidence="4 5">
    <name type="scientific">Neisseria arctica</name>
    <dbReference type="NCBI Taxonomy" id="1470200"/>
    <lineage>
        <taxon>Bacteria</taxon>
        <taxon>Pseudomonadati</taxon>
        <taxon>Pseudomonadota</taxon>
        <taxon>Betaproteobacteria</taxon>
        <taxon>Neisseriales</taxon>
        <taxon>Neisseriaceae</taxon>
        <taxon>Neisseria</taxon>
    </lineage>
</organism>
<keyword evidence="5" id="KW-1185">Reference proteome</keyword>
<dbReference type="PATRIC" id="fig|1470200.3.peg.1609"/>
<proteinExistence type="predicted"/>
<feature type="compositionally biased region" description="Low complexity" evidence="2">
    <location>
        <begin position="72"/>
        <end position="101"/>
    </location>
</feature>
<evidence type="ECO:0008006" key="6">
    <source>
        <dbReference type="Google" id="ProtNLM"/>
    </source>
</evidence>
<feature type="coiled-coil region" evidence="1">
    <location>
        <begin position="118"/>
        <end position="145"/>
    </location>
</feature>
<keyword evidence="3" id="KW-0732">Signal</keyword>
<feature type="chain" id="PRO_5005246952" description="Periplasmic protein" evidence="3">
    <location>
        <begin position="24"/>
        <end position="179"/>
    </location>
</feature>
<sequence length="179" mass="19090">MKKVSVLCILAALSVGALQTAHAAKIYTCVINGQTVYTSKAGRNCSSADLPPIGRYSTSRYDTPSVRSAESQQAQKNTNQNTAKAKPAAVPVKRTQIASQAAPVVPAAPKVSSTGGRRSILEQELANERQALANEQKALAAARTAKSGNLDQQHISRLQGSVLDRQQNIQALQRELSRI</sequence>
<protein>
    <recommendedName>
        <fullName evidence="6">Periplasmic protein</fullName>
    </recommendedName>
</protein>
<gene>
    <name evidence="4" type="ORF">PL75_02645</name>
</gene>
<evidence type="ECO:0000313" key="5">
    <source>
        <dbReference type="Proteomes" id="UP000036027"/>
    </source>
</evidence>
<evidence type="ECO:0000256" key="3">
    <source>
        <dbReference type="SAM" id="SignalP"/>
    </source>
</evidence>
<dbReference type="EMBL" id="JTDO01000003">
    <property type="protein sequence ID" value="KLT73564.1"/>
    <property type="molecule type" value="Genomic_DNA"/>
</dbReference>
<accession>A0A0J0YTX9</accession>
<feature type="compositionally biased region" description="Polar residues" evidence="2">
    <location>
        <begin position="56"/>
        <end position="71"/>
    </location>
</feature>
<reference evidence="4 5" key="1">
    <citation type="submission" date="2014-11" db="EMBL/GenBank/DDBJ databases">
        <title>Genome of a novel goose pathogen.</title>
        <authorList>
            <person name="Hansen C.M."/>
            <person name="Hueffer K."/>
            <person name="Choi S.C."/>
        </authorList>
    </citation>
    <scope>NUCLEOTIDE SEQUENCE [LARGE SCALE GENOMIC DNA]</scope>
    <source>
        <strain evidence="4 5">KH1503</strain>
    </source>
</reference>
<feature type="region of interest" description="Disordered" evidence="2">
    <location>
        <begin position="48"/>
        <end position="101"/>
    </location>
</feature>
<dbReference type="Proteomes" id="UP000036027">
    <property type="component" value="Unassembled WGS sequence"/>
</dbReference>
<dbReference type="OrthoDB" id="8601928at2"/>
<comment type="caution">
    <text evidence="4">The sequence shown here is derived from an EMBL/GenBank/DDBJ whole genome shotgun (WGS) entry which is preliminary data.</text>
</comment>
<dbReference type="AlphaFoldDB" id="A0A0J0YTX9"/>
<dbReference type="RefSeq" id="WP_047760446.1">
    <property type="nucleotide sequence ID" value="NZ_CP091510.1"/>
</dbReference>
<name>A0A0J0YTX9_9NEIS</name>
<evidence type="ECO:0000256" key="1">
    <source>
        <dbReference type="SAM" id="Coils"/>
    </source>
</evidence>
<feature type="signal peptide" evidence="3">
    <location>
        <begin position="1"/>
        <end position="23"/>
    </location>
</feature>
<keyword evidence="1" id="KW-0175">Coiled coil</keyword>
<evidence type="ECO:0000256" key="2">
    <source>
        <dbReference type="SAM" id="MobiDB-lite"/>
    </source>
</evidence>
<evidence type="ECO:0000313" key="4">
    <source>
        <dbReference type="EMBL" id="KLT73564.1"/>
    </source>
</evidence>